<dbReference type="Proteomes" id="UP001208689">
    <property type="component" value="Chromosome"/>
</dbReference>
<dbReference type="InterPro" id="IPR000286">
    <property type="entry name" value="HDACs"/>
</dbReference>
<gene>
    <name evidence="2" type="ORF">NEF87_003758</name>
</gene>
<feature type="domain" description="Histone deacetylase" evidence="1">
    <location>
        <begin position="62"/>
        <end position="149"/>
    </location>
</feature>
<reference evidence="2" key="1">
    <citation type="submission" date="2022-09" db="EMBL/GenBank/DDBJ databases">
        <title>Actin cytoskeleton and complex cell architecture in an #Asgard archaeon.</title>
        <authorList>
            <person name="Ponce Toledo R.I."/>
            <person name="Schleper C."/>
            <person name="Rodrigues Oliveira T."/>
            <person name="Wollweber F."/>
            <person name="Xu J."/>
            <person name="Rittmann S."/>
            <person name="Klingl A."/>
            <person name="Pilhofer M."/>
        </authorList>
    </citation>
    <scope>NUCLEOTIDE SEQUENCE</scope>
    <source>
        <strain evidence="2">B-35</strain>
    </source>
</reference>
<dbReference type="InterPro" id="IPR023696">
    <property type="entry name" value="Ureohydrolase_dom_sf"/>
</dbReference>
<organism evidence="2 3">
    <name type="scientific">Candidatus Lokiarchaeum ossiferum</name>
    <dbReference type="NCBI Taxonomy" id="2951803"/>
    <lineage>
        <taxon>Archaea</taxon>
        <taxon>Promethearchaeati</taxon>
        <taxon>Promethearchaeota</taxon>
        <taxon>Promethearchaeia</taxon>
        <taxon>Promethearchaeales</taxon>
        <taxon>Promethearchaeaceae</taxon>
        <taxon>Candidatus Lokiarchaeum</taxon>
    </lineage>
</organism>
<sequence length="251" mass="28201">MKIIFHKAFLKSYDHTPAGDQNRLLPSWKLLKSDPSNEFIEPKPAAIECLERAHTKSQIEEIKKHSYYKTASLSAGAAIKCADLAKDGINSFGLIRPPGHHASRDSNWGFCYFNNIAVSLLHLRATSSIKRAFILDFDLHEGDGNINILSPFHDYEILNPDASTEEEYLMIVENALKNAQDCDIIVASAGFDQGIGDWGNLLSEESYDKIGRIMKEFSLKRCNGRRYALLEGGYNSERLALNIKAFLDGFR</sequence>
<dbReference type="Gene3D" id="3.40.800.20">
    <property type="entry name" value="Histone deacetylase domain"/>
    <property type="match status" value="2"/>
</dbReference>
<evidence type="ECO:0000313" key="2">
    <source>
        <dbReference type="EMBL" id="UYP47473.1"/>
    </source>
</evidence>
<dbReference type="PANTHER" id="PTHR10625">
    <property type="entry name" value="HISTONE DEACETYLASE HDAC1-RELATED"/>
    <property type="match status" value="1"/>
</dbReference>
<dbReference type="InterPro" id="IPR023801">
    <property type="entry name" value="His_deacetylse_dom"/>
</dbReference>
<keyword evidence="3" id="KW-1185">Reference proteome</keyword>
<dbReference type="PRINTS" id="PR01270">
    <property type="entry name" value="HDASUPER"/>
</dbReference>
<protein>
    <recommendedName>
        <fullName evidence="1">Histone deacetylase domain-containing protein</fullName>
    </recommendedName>
</protein>
<accession>A0ABY6HVC7</accession>
<dbReference type="PANTHER" id="PTHR10625:SF10">
    <property type="entry name" value="HISTONE DEACETYLASE HDAC1"/>
    <property type="match status" value="1"/>
</dbReference>
<feature type="domain" description="Histone deacetylase" evidence="1">
    <location>
        <begin position="160"/>
        <end position="247"/>
    </location>
</feature>
<dbReference type="InterPro" id="IPR037138">
    <property type="entry name" value="His_deacetylse_dom_sf"/>
</dbReference>
<name>A0ABY6HVC7_9ARCH</name>
<evidence type="ECO:0000259" key="1">
    <source>
        <dbReference type="Pfam" id="PF00850"/>
    </source>
</evidence>
<dbReference type="SUPFAM" id="SSF52768">
    <property type="entry name" value="Arginase/deacetylase"/>
    <property type="match status" value="1"/>
</dbReference>
<dbReference type="EMBL" id="CP104013">
    <property type="protein sequence ID" value="UYP47473.1"/>
    <property type="molecule type" value="Genomic_DNA"/>
</dbReference>
<dbReference type="Pfam" id="PF00850">
    <property type="entry name" value="Hist_deacetyl"/>
    <property type="match status" value="2"/>
</dbReference>
<evidence type="ECO:0000313" key="3">
    <source>
        <dbReference type="Proteomes" id="UP001208689"/>
    </source>
</evidence>
<proteinExistence type="predicted"/>